<comment type="caution">
    <text evidence="7">The sequence shown here is derived from an EMBL/GenBank/DDBJ whole genome shotgun (WGS) entry which is preliminary data.</text>
</comment>
<dbReference type="AlphaFoldDB" id="A0AB94ICE6"/>
<dbReference type="InterPro" id="IPR036188">
    <property type="entry name" value="FAD/NAD-bd_sf"/>
</dbReference>
<organism evidence="7 8">
    <name type="scientific">Candidatus Schmidhempelia bombi str. Bimp</name>
    <dbReference type="NCBI Taxonomy" id="1387197"/>
    <lineage>
        <taxon>Bacteria</taxon>
        <taxon>Pseudomonadati</taxon>
        <taxon>Pseudomonadota</taxon>
        <taxon>Gammaproteobacteria</taxon>
        <taxon>Orbales</taxon>
        <taxon>Orbaceae</taxon>
        <taxon>Candidatus Schmidhempelia</taxon>
    </lineage>
</organism>
<comment type="similarity">
    <text evidence="1">Belongs to the NADH dehydrogenase family.</text>
</comment>
<evidence type="ECO:0000259" key="6">
    <source>
        <dbReference type="Pfam" id="PF07992"/>
    </source>
</evidence>
<accession>A0AB94ICE6</accession>
<protein>
    <submittedName>
        <fullName evidence="7">NAD(P)/FAD-dependent oxidoreductase</fullName>
    </submittedName>
</protein>
<dbReference type="Pfam" id="PF07992">
    <property type="entry name" value="Pyr_redox_2"/>
    <property type="match status" value="1"/>
</dbReference>
<evidence type="ECO:0000313" key="8">
    <source>
        <dbReference type="Proteomes" id="UP000506160"/>
    </source>
</evidence>
<reference evidence="7 8" key="1">
    <citation type="journal article" date="2014" name="Appl. Environ. Microbiol.">
        <title>Genomic features of a bumble bee symbiont reflect its host environment.</title>
        <authorList>
            <person name="Martinson V.G."/>
            <person name="Magoc T."/>
            <person name="Koch H."/>
            <person name="Salzberg S.L."/>
            <person name="Moran N.A."/>
        </authorList>
    </citation>
    <scope>NUCLEOTIDE SEQUENCE [LARGE SCALE GENOMIC DNA]</scope>
    <source>
        <strain evidence="7 8">Bimp</strain>
    </source>
</reference>
<evidence type="ECO:0000313" key="7">
    <source>
        <dbReference type="EMBL" id="TEA27089.1"/>
    </source>
</evidence>
<dbReference type="Proteomes" id="UP000506160">
    <property type="component" value="Unassembled WGS sequence"/>
</dbReference>
<dbReference type="PRINTS" id="PR00368">
    <property type="entry name" value="FADPNR"/>
</dbReference>
<feature type="domain" description="FAD/NAD(P)-binding" evidence="6">
    <location>
        <begin position="3"/>
        <end position="336"/>
    </location>
</feature>
<dbReference type="InterPro" id="IPR023753">
    <property type="entry name" value="FAD/NAD-binding_dom"/>
</dbReference>
<dbReference type="PANTHER" id="PTHR43706">
    <property type="entry name" value="NADH DEHYDROGENASE"/>
    <property type="match status" value="1"/>
</dbReference>
<evidence type="ECO:0000256" key="4">
    <source>
        <dbReference type="ARBA" id="ARBA00023002"/>
    </source>
</evidence>
<dbReference type="InterPro" id="IPR045024">
    <property type="entry name" value="NDH-2"/>
</dbReference>
<keyword evidence="3" id="KW-0274">FAD</keyword>
<dbReference type="Gene3D" id="3.50.50.100">
    <property type="match status" value="1"/>
</dbReference>
<evidence type="ECO:0000256" key="3">
    <source>
        <dbReference type="ARBA" id="ARBA00022827"/>
    </source>
</evidence>
<evidence type="ECO:0000256" key="5">
    <source>
        <dbReference type="ARBA" id="ARBA00023027"/>
    </source>
</evidence>
<evidence type="ECO:0000256" key="1">
    <source>
        <dbReference type="ARBA" id="ARBA00005272"/>
    </source>
</evidence>
<sequence length="430" mass="47095">MKNIIIVGGGAGGLELATELGNKLGKSKKANIILVDKNPSHLWKPLLHEIATGALDDNIDDVNYIAQGKRNHFTFRQGALTNIHREAKSIVISEVKDSEGKVIFPERQLSYDILVMAIGSQCNDFGTPGVKDNCIFLDDHIQAKHFRQNILNRLWRFSSGIEMPNAGTIDIAIVGAGATGVELASELFGMTEKLSDYGFDKISPKMLNVTLIEAADRILPALPETLSASIHKKLESYGVKVLTKTMITKADTDGFYPKESDPIKADIMVWSAGVKAPDFLKDIAGLENSRSNQLVVKSSLQTTRDESIFAIGDCASSPKPEGGFTPPTAQAAHQMAKICAHNIMAYLTQSSMKEFIYKDKGTIISLAHTAQGVVTTTGKSTMILKGAPAYMVYRMLYRMHQAALYGICKTGCLIMANRIMRWVRPKLKMD</sequence>
<name>A0AB94ICE6_9GAMM</name>
<keyword evidence="4" id="KW-0560">Oxidoreductase</keyword>
<keyword evidence="8" id="KW-1185">Reference proteome</keyword>
<dbReference type="RefSeq" id="WP_024496107.1">
    <property type="nucleotide sequence ID" value="NZ_AWGA01000055.1"/>
</dbReference>
<keyword evidence="5" id="KW-0520">NAD</keyword>
<dbReference type="PRINTS" id="PR00411">
    <property type="entry name" value="PNDRDTASEI"/>
</dbReference>
<keyword evidence="2" id="KW-0285">Flavoprotein</keyword>
<dbReference type="GO" id="GO:0003954">
    <property type="term" value="F:NADH dehydrogenase activity"/>
    <property type="evidence" value="ECO:0007669"/>
    <property type="project" value="InterPro"/>
</dbReference>
<dbReference type="PANTHER" id="PTHR43706:SF9">
    <property type="entry name" value="TYPE II NADH:QUINONE OXIDOREDUCTASE"/>
    <property type="match status" value="1"/>
</dbReference>
<gene>
    <name evidence="7" type="ORF">O970_05345</name>
</gene>
<proteinExistence type="inferred from homology"/>
<dbReference type="GO" id="GO:0008137">
    <property type="term" value="F:NADH dehydrogenase (ubiquinone) activity"/>
    <property type="evidence" value="ECO:0007669"/>
    <property type="project" value="TreeGrafter"/>
</dbReference>
<evidence type="ECO:0000256" key="2">
    <source>
        <dbReference type="ARBA" id="ARBA00022630"/>
    </source>
</evidence>
<dbReference type="EMBL" id="AWGA01000055">
    <property type="protein sequence ID" value="TEA27089.1"/>
    <property type="molecule type" value="Genomic_DNA"/>
</dbReference>
<dbReference type="SUPFAM" id="SSF51905">
    <property type="entry name" value="FAD/NAD(P)-binding domain"/>
    <property type="match status" value="2"/>
</dbReference>